<organism evidence="2">
    <name type="scientific">Actinosynnema pretiosum subsp. auranticum</name>
    <dbReference type="NCBI Taxonomy" id="42198"/>
    <lineage>
        <taxon>Bacteria</taxon>
        <taxon>Bacillati</taxon>
        <taxon>Actinomycetota</taxon>
        <taxon>Actinomycetes</taxon>
        <taxon>Pseudonocardiales</taxon>
        <taxon>Pseudonocardiaceae</taxon>
        <taxon>Actinosynnema</taxon>
    </lineage>
</organism>
<dbReference type="PANTHER" id="PTHR43431">
    <property type="entry name" value="OXIDOREDUCTASE, SHORT CHAIN DEHYDROGENASE/REDUCTASE FAMILY (AFU_ORTHOLOGUE AFUA_5G14000)"/>
    <property type="match status" value="1"/>
</dbReference>
<dbReference type="AlphaFoldDB" id="F5APX9"/>
<dbReference type="Pfam" id="PF00106">
    <property type="entry name" value="adh_short"/>
    <property type="match status" value="1"/>
</dbReference>
<reference evidence="2" key="1">
    <citation type="journal article" date="2013" name="Sci. China Life Sci.">
        <title>Asm8, a specific LAL-type activator of 3-amino-5-hydroxybenzoate biosynthesis in ansamitocin production.</title>
        <authorList>
            <person name="Pan W."/>
            <person name="Kang Q."/>
            <person name="Wang L."/>
            <person name="Bai L."/>
            <person name="Deng Z."/>
        </authorList>
    </citation>
    <scope>NUCLEOTIDE SEQUENCE</scope>
    <source>
        <strain evidence="2">ATCC 31565</strain>
    </source>
</reference>
<feature type="compositionally biased region" description="Basic and acidic residues" evidence="1">
    <location>
        <begin position="81"/>
        <end position="94"/>
    </location>
</feature>
<accession>F5APX9</accession>
<dbReference type="InterPro" id="IPR036291">
    <property type="entry name" value="NAD(P)-bd_dom_sf"/>
</dbReference>
<evidence type="ECO:0000256" key="1">
    <source>
        <dbReference type="SAM" id="MobiDB-lite"/>
    </source>
</evidence>
<sequence>MGGVPDAGDRRPARLVAAGGAAGRVQPGQPGGRARPDPDGAGGGPRRDPVLPAGGRAADRQVRARRGCGGQRAGGVQHRAGAGDRAEPGDRRGGDAGGGGTRAHRGAGGAGLDVGQPRRGRPGAGRADPGAAGGQPGRAGGGADGGPPGPPGRGEPDRAGLPARPAGERPHPRRRARRPEAGAVSAPTAVLLGVGTGLGPALARRFGREGHRVALVARDHDRLAALAGELAGEGVEAEPFTADLSHPAEVPDLVERVRARFGRIDVVVCAPLDLSGFTPAAELTPQVAGRLVDLYYLTPVAVVRAVLGELRERGGGSVLIAQSVSATHPAPRLSGIGPAMAATRNYAQSLFAEVARHGVHVATLQIGGMITGSAVHAALRSGAITPDVDFPELDPAEVAEALWRSHTERDRPYGRIPALG</sequence>
<dbReference type="EMBL" id="HQ441578">
    <property type="protein sequence ID" value="AEC53461.1"/>
    <property type="molecule type" value="Genomic_DNA"/>
</dbReference>
<feature type="compositionally biased region" description="Low complexity" evidence="1">
    <location>
        <begin position="14"/>
        <end position="28"/>
    </location>
</feature>
<dbReference type="Gene3D" id="3.40.50.720">
    <property type="entry name" value="NAD(P)-binding Rossmann-like Domain"/>
    <property type="match status" value="1"/>
</dbReference>
<feature type="region of interest" description="Disordered" evidence="1">
    <location>
        <begin position="1"/>
        <end position="184"/>
    </location>
</feature>
<dbReference type="CDD" id="cd05233">
    <property type="entry name" value="SDR_c"/>
    <property type="match status" value="1"/>
</dbReference>
<feature type="compositionally biased region" description="Gly residues" evidence="1">
    <location>
        <begin position="131"/>
        <end position="146"/>
    </location>
</feature>
<dbReference type="PANTHER" id="PTHR43431:SF7">
    <property type="entry name" value="OXIDOREDUCTASE, SHORT CHAIN DEHYDROGENASE_REDUCTASE FAMILY (AFU_ORTHOLOGUE AFUA_5G14000)"/>
    <property type="match status" value="1"/>
</dbReference>
<dbReference type="SUPFAM" id="SSF51735">
    <property type="entry name" value="NAD(P)-binding Rossmann-fold domains"/>
    <property type="match status" value="1"/>
</dbReference>
<protein>
    <submittedName>
        <fullName evidence="2">Short-chain dehydrogenase/reductase SDR</fullName>
    </submittedName>
</protein>
<feature type="compositionally biased region" description="Gly residues" evidence="1">
    <location>
        <begin position="95"/>
        <end position="112"/>
    </location>
</feature>
<name>F5APX9_ACTPA</name>
<dbReference type="InterPro" id="IPR002347">
    <property type="entry name" value="SDR_fam"/>
</dbReference>
<evidence type="ECO:0000313" key="2">
    <source>
        <dbReference type="EMBL" id="AEC53461.1"/>
    </source>
</evidence>
<proteinExistence type="predicted"/>